<dbReference type="AlphaFoldDB" id="A0A1G4I6S3"/>
<dbReference type="Pfam" id="PF00817">
    <property type="entry name" value="IMS"/>
    <property type="match status" value="1"/>
</dbReference>
<dbReference type="CDD" id="cd01701">
    <property type="entry name" value="PolY_Rev1"/>
    <property type="match status" value="1"/>
</dbReference>
<dbReference type="InterPro" id="IPR053848">
    <property type="entry name" value="IMS_HHH_1"/>
</dbReference>
<dbReference type="GO" id="GO:0070987">
    <property type="term" value="P:error-free translesion synthesis"/>
    <property type="evidence" value="ECO:0007669"/>
    <property type="project" value="TreeGrafter"/>
</dbReference>
<name>A0A1G4I6S3_TRYEQ</name>
<evidence type="ECO:0000256" key="1">
    <source>
        <dbReference type="ARBA" id="ARBA00022634"/>
    </source>
</evidence>
<dbReference type="GO" id="GO:0003887">
    <property type="term" value="F:DNA-directed DNA polymerase activity"/>
    <property type="evidence" value="ECO:0007669"/>
    <property type="project" value="InterPro"/>
</dbReference>
<evidence type="ECO:0000259" key="3">
    <source>
        <dbReference type="PROSITE" id="PS50173"/>
    </source>
</evidence>
<accession>A0A1G4I6S3</accession>
<dbReference type="SUPFAM" id="SSF56672">
    <property type="entry name" value="DNA/RNA polymerases"/>
    <property type="match status" value="1"/>
</dbReference>
<dbReference type="PROSITE" id="PS50173">
    <property type="entry name" value="UMUC"/>
    <property type="match status" value="1"/>
</dbReference>
<dbReference type="InterPro" id="IPR043502">
    <property type="entry name" value="DNA/RNA_pol_sf"/>
</dbReference>
<dbReference type="FunFam" id="3.40.1170.60:FF:000016">
    <property type="entry name" value="DNA damage repair protein"/>
    <property type="match status" value="1"/>
</dbReference>
<dbReference type="GO" id="GO:0017125">
    <property type="term" value="F:deoxycytidyl transferase activity"/>
    <property type="evidence" value="ECO:0007669"/>
    <property type="project" value="TreeGrafter"/>
</dbReference>
<evidence type="ECO:0000313" key="4">
    <source>
        <dbReference type="EMBL" id="SCU67410.1"/>
    </source>
</evidence>
<dbReference type="InterPro" id="IPR036775">
    <property type="entry name" value="DNA_pol_Y-fam_lit_finger_sf"/>
</dbReference>
<protein>
    <submittedName>
        <fullName evidence="4">DNA damage repair protein, putative</fullName>
    </submittedName>
</protein>
<dbReference type="InterPro" id="IPR043128">
    <property type="entry name" value="Rev_trsase/Diguanyl_cyclase"/>
</dbReference>
<dbReference type="RefSeq" id="XP_067078729.1">
    <property type="nucleotide sequence ID" value="XM_067222628.1"/>
</dbReference>
<feature type="domain" description="UmuC" evidence="3">
    <location>
        <begin position="62"/>
        <end position="247"/>
    </location>
</feature>
<keyword evidence="1" id="KW-0237">DNA synthesis</keyword>
<reference evidence="4" key="1">
    <citation type="submission" date="2016-09" db="EMBL/GenBank/DDBJ databases">
        <authorList>
            <person name="Hebert L."/>
            <person name="Moumen B."/>
        </authorList>
    </citation>
    <scope>NUCLEOTIDE SEQUENCE [LARGE SCALE GENOMIC DNA]</scope>
    <source>
        <strain evidence="4">OVI</strain>
    </source>
</reference>
<proteinExistence type="predicted"/>
<dbReference type="Gene3D" id="3.30.70.270">
    <property type="match status" value="1"/>
</dbReference>
<keyword evidence="5" id="KW-1185">Reference proteome</keyword>
<dbReference type="GeneID" id="92381330"/>
<dbReference type="GO" id="GO:0006281">
    <property type="term" value="P:DNA repair"/>
    <property type="evidence" value="ECO:0007669"/>
    <property type="project" value="InterPro"/>
</dbReference>
<gene>
    <name evidence="4" type="ORF">TEOVI_000739600</name>
</gene>
<dbReference type="Gene3D" id="3.40.1170.60">
    <property type="match status" value="1"/>
</dbReference>
<dbReference type="InterPro" id="IPR001126">
    <property type="entry name" value="UmuC"/>
</dbReference>
<evidence type="ECO:0000256" key="2">
    <source>
        <dbReference type="SAM" id="MobiDB-lite"/>
    </source>
</evidence>
<dbReference type="GO" id="GO:0003684">
    <property type="term" value="F:damaged DNA binding"/>
    <property type="evidence" value="ECO:0007669"/>
    <property type="project" value="InterPro"/>
</dbReference>
<dbReference type="GO" id="GO:0005634">
    <property type="term" value="C:nucleus"/>
    <property type="evidence" value="ECO:0007669"/>
    <property type="project" value="TreeGrafter"/>
</dbReference>
<sequence>METNGPKRSRVRDQLNSLKHFQQHSRLHFIGQWKTKAHDLFKEWFAENPAWNHGVLDRQAIFAHLDMDAFFCSVVLAREENAHLRDKPVCVAAGRGNSDISSCNYVARSFGVRAGMYVNAARVLCPDLRVLSYDLERSGEVAMCLYRMIFELCPAHLTMSVEVYSVDEVMIAFDTDSYEAVEDYCNEVRRELEAATKCTVSCGIGPNVMLARIATQSAKPDGTFIVRPEDVTAIVSQLPFSEIHGAGSSTIAKLVPLLGDYLGDMEGVGEENILCQHVQKLTKQQLQRVLGQKTGENFYNLCRGNDVRLVTRTGDEENQRLMGKRTRASIGCSMNYAVRPKTVEDVWSIARQLLDVVCAKMGRGPYCCSGLRVTILERHPLHPKETLKYMGRGKCLEFHIPVNFSSVLKSCDMEIMLACVERALGPLLVLGRTMRDEERVEELGLQESTKSGIIWTVGVDTITDIVIEDIRGMSIQATAVRLEHDGKDTPKHTTGVQLSLADAFSKRASNQKGSLVNGGKPAKRPPSSSGDSIDFLALDDLMNHNVDDSFVSEWKKLAVQAGKQVDYTTLKALIRIAALRCAESPKPSGEMKELFRTLVSFAQGLLPHPVAFT</sequence>
<dbReference type="EMBL" id="CZPT02000739">
    <property type="protein sequence ID" value="SCU67410.1"/>
    <property type="molecule type" value="Genomic_DNA"/>
</dbReference>
<dbReference type="PANTHER" id="PTHR45990">
    <property type="entry name" value="DNA REPAIR PROTEIN REV1"/>
    <property type="match status" value="1"/>
</dbReference>
<feature type="region of interest" description="Disordered" evidence="2">
    <location>
        <begin position="509"/>
        <end position="529"/>
    </location>
</feature>
<dbReference type="VEuPathDB" id="TriTrypDB:TEOVI_000739600"/>
<dbReference type="Proteomes" id="UP000195570">
    <property type="component" value="Unassembled WGS sequence"/>
</dbReference>
<dbReference type="PANTHER" id="PTHR45990:SF1">
    <property type="entry name" value="DNA REPAIR PROTEIN REV1"/>
    <property type="match status" value="1"/>
</dbReference>
<dbReference type="Gene3D" id="1.10.150.20">
    <property type="entry name" value="5' to 3' exonuclease, C-terminal subdomain"/>
    <property type="match status" value="1"/>
</dbReference>
<comment type="caution">
    <text evidence="4">The sequence shown here is derived from an EMBL/GenBank/DDBJ whole genome shotgun (WGS) entry which is preliminary data.</text>
</comment>
<evidence type="ECO:0000313" key="5">
    <source>
        <dbReference type="Proteomes" id="UP000195570"/>
    </source>
</evidence>
<dbReference type="Gene3D" id="3.30.1490.100">
    <property type="entry name" value="DNA polymerase, Y-family, little finger domain"/>
    <property type="match status" value="1"/>
</dbReference>
<dbReference type="GO" id="GO:0042276">
    <property type="term" value="P:error-prone translesion synthesis"/>
    <property type="evidence" value="ECO:0007669"/>
    <property type="project" value="TreeGrafter"/>
</dbReference>
<organism evidence="4 5">
    <name type="scientific">Trypanosoma equiperdum</name>
    <dbReference type="NCBI Taxonomy" id="5694"/>
    <lineage>
        <taxon>Eukaryota</taxon>
        <taxon>Discoba</taxon>
        <taxon>Euglenozoa</taxon>
        <taxon>Kinetoplastea</taxon>
        <taxon>Metakinetoplastina</taxon>
        <taxon>Trypanosomatida</taxon>
        <taxon>Trypanosomatidae</taxon>
        <taxon>Trypanosoma</taxon>
    </lineage>
</organism>
<dbReference type="Pfam" id="PF21999">
    <property type="entry name" value="IMS_HHH_1"/>
    <property type="match status" value="1"/>
</dbReference>